<evidence type="ECO:0000256" key="11">
    <source>
        <dbReference type="ARBA" id="ARBA00047899"/>
    </source>
</evidence>
<dbReference type="InterPro" id="IPR000687">
    <property type="entry name" value="RIO_kinase"/>
</dbReference>
<dbReference type="PANTHER" id="PTHR45852:SF1">
    <property type="entry name" value="SERINE_THREONINE-PROTEIN KINASE RIO2"/>
    <property type="match status" value="1"/>
</dbReference>
<dbReference type="SMART" id="SM00090">
    <property type="entry name" value="RIO"/>
    <property type="match status" value="1"/>
</dbReference>
<gene>
    <name evidence="15" type="ORF">PGLA2088_LOCUS28647</name>
</gene>
<keyword evidence="6" id="KW-0479">Metal-binding</keyword>
<keyword evidence="10" id="KW-0460">Magnesium</keyword>
<comment type="caution">
    <text evidence="15">The sequence shown here is derived from an EMBL/GenBank/DDBJ whole genome shotgun (WGS) entry which is preliminary data.</text>
</comment>
<feature type="compositionally biased region" description="Acidic residues" evidence="13">
    <location>
        <begin position="1294"/>
        <end position="1315"/>
    </location>
</feature>
<dbReference type="Proteomes" id="UP000626109">
    <property type="component" value="Unassembled WGS sequence"/>
</dbReference>
<evidence type="ECO:0000256" key="7">
    <source>
        <dbReference type="ARBA" id="ARBA00022741"/>
    </source>
</evidence>
<evidence type="ECO:0000256" key="6">
    <source>
        <dbReference type="ARBA" id="ARBA00022723"/>
    </source>
</evidence>
<comment type="similarity">
    <text evidence="2">Belongs to the protein kinase superfamily. RIO-type Ser/Thr kinase family.</text>
</comment>
<keyword evidence="4" id="KW-0723">Serine/threonine-protein kinase</keyword>
<evidence type="ECO:0000256" key="4">
    <source>
        <dbReference type="ARBA" id="ARBA00022527"/>
    </source>
</evidence>
<dbReference type="GO" id="GO:0030688">
    <property type="term" value="C:preribosome, small subunit precursor"/>
    <property type="evidence" value="ECO:0007669"/>
    <property type="project" value="TreeGrafter"/>
</dbReference>
<organism evidence="15 16">
    <name type="scientific">Polarella glacialis</name>
    <name type="common">Dinoflagellate</name>
    <dbReference type="NCBI Taxonomy" id="89957"/>
    <lineage>
        <taxon>Eukaryota</taxon>
        <taxon>Sar</taxon>
        <taxon>Alveolata</taxon>
        <taxon>Dinophyceae</taxon>
        <taxon>Suessiales</taxon>
        <taxon>Suessiaceae</taxon>
        <taxon>Polarella</taxon>
    </lineage>
</organism>
<keyword evidence="5" id="KW-0808">Transferase</keyword>
<evidence type="ECO:0000256" key="5">
    <source>
        <dbReference type="ARBA" id="ARBA00022679"/>
    </source>
</evidence>
<evidence type="ECO:0000256" key="1">
    <source>
        <dbReference type="ARBA" id="ARBA00001946"/>
    </source>
</evidence>
<dbReference type="Pfam" id="PF01163">
    <property type="entry name" value="RIO1"/>
    <property type="match status" value="1"/>
</dbReference>
<evidence type="ECO:0000256" key="10">
    <source>
        <dbReference type="ARBA" id="ARBA00022842"/>
    </source>
</evidence>
<evidence type="ECO:0000256" key="2">
    <source>
        <dbReference type="ARBA" id="ARBA00009196"/>
    </source>
</evidence>
<evidence type="ECO:0000259" key="14">
    <source>
        <dbReference type="SMART" id="SM00090"/>
    </source>
</evidence>
<dbReference type="Gene3D" id="3.30.200.20">
    <property type="entry name" value="Phosphorylase Kinase, domain 1"/>
    <property type="match status" value="1"/>
</dbReference>
<evidence type="ECO:0000256" key="8">
    <source>
        <dbReference type="ARBA" id="ARBA00022777"/>
    </source>
</evidence>
<dbReference type="SUPFAM" id="SSF56112">
    <property type="entry name" value="Protein kinase-like (PK-like)"/>
    <property type="match status" value="1"/>
</dbReference>
<dbReference type="GO" id="GO:0030490">
    <property type="term" value="P:maturation of SSU-rRNA"/>
    <property type="evidence" value="ECO:0007669"/>
    <property type="project" value="TreeGrafter"/>
</dbReference>
<sequence>EGFEVDVSRCASLGPGESCLMSCRPPFVGASAAAHCPLGNTDPFQKPLIDAKSVRCRLECPLRVPAEDIPDGYELSADRASLSVDQGTTNNNINKNLSWKCAEGFVGDALKHCNASKICNASDTSSECAPAVDLQFEFVGCKPVQPCAMAVLDPCKHNQAVGCPGGVGGLLGPGQSCEVMCRPPFTGPSSVARCPANNTLLFGGGLQFQLPGCEVEQCHDPVPPGYMRTFDGWECAEGWIGRAVRGCATDANCEPEVALSGCAQLLPCKVPASADKCRWNFTACAEARNGATCEIHCQSPFYRPDSLLGGRSSTGSARCAAGNADPNRELEVLFPPQCTAACEEPPAGPPLGFVTEGTAQKLPTNNNNSSSTGYRCAESFAGEARAECVVAPDPASLATSGAFFCRATLNFSGCSPRTACAALPLLPAGSNNNSSSSKCKFDAFSCGILQAGTQCPVPCKAPYSGSPGYALCHLNNTDSTAPPLLREPTCSLPALCEDPVPLPAGYVLPSAGGIACAKGYAGRAQRSCLVHEETGCQLTAVFSGCLKLSPCLLPAIPASDCELDASACDAGGRLEPGASCEVTCRTPLQGTPATVRCPASNTDERFAATWTAPICGCPDPKSVPLGYIKAADLWTCAGGFVGRAVKNCLCGAAAPMLSGCTPPVSCGAAGFVDDDARQGYVSGVLHFGPASLGEVMDEFGVSYYEVFLADDCGVPVSSKPLAEVLPRTVGGTYHGLWPISCCKGDVYAVSLASMALPSNAAKFLIVARTASGPTPDGLLVPLEDFNYESSGRSGNKTIVGNAAAPRSQNWRLLFATAAAAASWQVVSTTTLAAAPNASNSCQASVPVAGFIGLSAALCGSRQEGLGEGLGAGRSAPPVRDGAGALAAGVQTSVQQLLKVATEKLLLIQAASGGGPVVCPTADYLKFLGDLDRQQAADLEGLQVPQESIRHLDATGLSLTAWGQGLINRMEKASQDAKGRKVPLEVLSKRLRCLGWGSSDKVQGPHCSGDGYEAMKGSAYNSQTLGTGNDGWRMTYHGYDFLAIRALVARGTITGVGRRLGVGKESDVHYCQGADGQLLAIKLHRLGRISFRAIKEKRDYLQHRTHASWMYMARLAAVKEYAYMKALKDEGFPVPMPYDQNRHCVVMSFVRAAPLYQLRHLNHPHQALERLMRLVVRLLKAGIVHGDFNEFNLMLDEDEKVTLIDFPQIVHNTHPNAEEFFDRDVKSIRDFFRKRLHIDVEKWPNFHEALNESSGASAAVASLLSKGLQVEGMSRDADALLVAAHEKSRARGDDEVNQADSSEEEEEGEGEGEEEAPGASELPQTCPGGAETEDQSVPLLAEGGREALFDTDLDEADDQQVSGEGPGQAPLEPLE</sequence>
<reference evidence="15" key="1">
    <citation type="submission" date="2021-02" db="EMBL/GenBank/DDBJ databases">
        <authorList>
            <person name="Dougan E. K."/>
            <person name="Rhodes N."/>
            <person name="Thang M."/>
            <person name="Chan C."/>
        </authorList>
    </citation>
    <scope>NUCLEOTIDE SEQUENCE</scope>
</reference>
<dbReference type="InterPro" id="IPR011009">
    <property type="entry name" value="Kinase-like_dom_sf"/>
</dbReference>
<feature type="domain" description="RIO kinase" evidence="14">
    <location>
        <begin position="1025"/>
        <end position="1254"/>
    </location>
</feature>
<dbReference type="GO" id="GO:0004674">
    <property type="term" value="F:protein serine/threonine kinase activity"/>
    <property type="evidence" value="ECO:0007669"/>
    <property type="project" value="UniProtKB-KW"/>
</dbReference>
<feature type="non-terminal residue" evidence="15">
    <location>
        <position position="1374"/>
    </location>
</feature>
<dbReference type="EC" id="2.7.11.1" evidence="3"/>
<keyword evidence="7" id="KW-0547">Nucleotide-binding</keyword>
<evidence type="ECO:0000313" key="15">
    <source>
        <dbReference type="EMBL" id="CAE8694017.1"/>
    </source>
</evidence>
<dbReference type="GO" id="GO:0005524">
    <property type="term" value="F:ATP binding"/>
    <property type="evidence" value="ECO:0007669"/>
    <property type="project" value="UniProtKB-KW"/>
</dbReference>
<evidence type="ECO:0000256" key="12">
    <source>
        <dbReference type="ARBA" id="ARBA00048679"/>
    </source>
</evidence>
<dbReference type="InterPro" id="IPR030484">
    <property type="entry name" value="Rio2"/>
</dbReference>
<dbReference type="Gene3D" id="1.10.510.10">
    <property type="entry name" value="Transferase(Phosphotransferase) domain 1"/>
    <property type="match status" value="1"/>
</dbReference>
<dbReference type="GO" id="GO:0046872">
    <property type="term" value="F:metal ion binding"/>
    <property type="evidence" value="ECO:0007669"/>
    <property type="project" value="UniProtKB-KW"/>
</dbReference>
<feature type="non-terminal residue" evidence="15">
    <location>
        <position position="1"/>
    </location>
</feature>
<feature type="region of interest" description="Disordered" evidence="13">
    <location>
        <begin position="1285"/>
        <end position="1374"/>
    </location>
</feature>
<dbReference type="InterPro" id="IPR018934">
    <property type="entry name" value="RIO_dom"/>
</dbReference>
<evidence type="ECO:0000313" key="16">
    <source>
        <dbReference type="Proteomes" id="UP000626109"/>
    </source>
</evidence>
<keyword evidence="9" id="KW-0067">ATP-binding</keyword>
<evidence type="ECO:0000256" key="9">
    <source>
        <dbReference type="ARBA" id="ARBA00022840"/>
    </source>
</evidence>
<dbReference type="EMBL" id="CAJNNW010027965">
    <property type="protein sequence ID" value="CAE8694017.1"/>
    <property type="molecule type" value="Genomic_DNA"/>
</dbReference>
<comment type="catalytic activity">
    <reaction evidence="12">
        <text>L-seryl-[protein] + ATP = O-phospho-L-seryl-[protein] + ADP + H(+)</text>
        <dbReference type="Rhea" id="RHEA:17989"/>
        <dbReference type="Rhea" id="RHEA-COMP:9863"/>
        <dbReference type="Rhea" id="RHEA-COMP:11604"/>
        <dbReference type="ChEBI" id="CHEBI:15378"/>
        <dbReference type="ChEBI" id="CHEBI:29999"/>
        <dbReference type="ChEBI" id="CHEBI:30616"/>
        <dbReference type="ChEBI" id="CHEBI:83421"/>
        <dbReference type="ChEBI" id="CHEBI:456216"/>
        <dbReference type="EC" id="2.7.11.1"/>
    </reaction>
</comment>
<evidence type="ECO:0000256" key="3">
    <source>
        <dbReference type="ARBA" id="ARBA00012513"/>
    </source>
</evidence>
<proteinExistence type="inferred from homology"/>
<keyword evidence="8" id="KW-0418">Kinase</keyword>
<evidence type="ECO:0000256" key="13">
    <source>
        <dbReference type="SAM" id="MobiDB-lite"/>
    </source>
</evidence>
<dbReference type="PROSITE" id="PS01245">
    <property type="entry name" value="RIO1"/>
    <property type="match status" value="1"/>
</dbReference>
<name>A0A813K4X9_POLGL</name>
<dbReference type="InterPro" id="IPR018935">
    <property type="entry name" value="RIO_kinase_CS"/>
</dbReference>
<dbReference type="FunFam" id="3.30.200.20:FF:000052">
    <property type="entry name" value="Serine/threonine-protein kinase RIO2"/>
    <property type="match status" value="1"/>
</dbReference>
<dbReference type="CDD" id="cd05144">
    <property type="entry name" value="RIO2_C"/>
    <property type="match status" value="1"/>
</dbReference>
<dbReference type="GO" id="GO:0005829">
    <property type="term" value="C:cytosol"/>
    <property type="evidence" value="ECO:0007669"/>
    <property type="project" value="TreeGrafter"/>
</dbReference>
<protein>
    <recommendedName>
        <fullName evidence="3">non-specific serine/threonine protein kinase</fullName>
        <ecNumber evidence="3">2.7.11.1</ecNumber>
    </recommendedName>
</protein>
<comment type="cofactor">
    <cofactor evidence="1">
        <name>Mg(2+)</name>
        <dbReference type="ChEBI" id="CHEBI:18420"/>
    </cofactor>
</comment>
<dbReference type="PANTHER" id="PTHR45852">
    <property type="entry name" value="SER/THR-PROTEIN KINASE RIO2"/>
    <property type="match status" value="1"/>
</dbReference>
<feature type="compositionally biased region" description="Acidic residues" evidence="13">
    <location>
        <begin position="1348"/>
        <end position="1357"/>
    </location>
</feature>
<comment type="catalytic activity">
    <reaction evidence="11">
        <text>L-threonyl-[protein] + ATP = O-phospho-L-threonyl-[protein] + ADP + H(+)</text>
        <dbReference type="Rhea" id="RHEA:46608"/>
        <dbReference type="Rhea" id="RHEA-COMP:11060"/>
        <dbReference type="Rhea" id="RHEA-COMP:11605"/>
        <dbReference type="ChEBI" id="CHEBI:15378"/>
        <dbReference type="ChEBI" id="CHEBI:30013"/>
        <dbReference type="ChEBI" id="CHEBI:30616"/>
        <dbReference type="ChEBI" id="CHEBI:61977"/>
        <dbReference type="ChEBI" id="CHEBI:456216"/>
        <dbReference type="EC" id="2.7.11.1"/>
    </reaction>
</comment>
<accession>A0A813K4X9</accession>